<feature type="region of interest" description="Disordered" evidence="1">
    <location>
        <begin position="784"/>
        <end position="809"/>
    </location>
</feature>
<organism evidence="4 5">
    <name type="scientific">Nocardiopsis sediminis</name>
    <dbReference type="NCBI Taxonomy" id="1778267"/>
    <lineage>
        <taxon>Bacteria</taxon>
        <taxon>Bacillati</taxon>
        <taxon>Actinomycetota</taxon>
        <taxon>Actinomycetes</taxon>
        <taxon>Streptosporangiales</taxon>
        <taxon>Nocardiopsidaceae</taxon>
        <taxon>Nocardiopsis</taxon>
    </lineage>
</organism>
<feature type="domain" description="Thiopeptide-type bacteriocin biosynthesis" evidence="3">
    <location>
        <begin position="819"/>
        <end position="1072"/>
    </location>
</feature>
<feature type="domain" description="Lantibiotic dehydratase N-terminal" evidence="2">
    <location>
        <begin position="59"/>
        <end position="718"/>
    </location>
</feature>
<name>A0ABV8FMD9_9ACTN</name>
<reference evidence="5" key="1">
    <citation type="journal article" date="2019" name="Int. J. Syst. Evol. Microbiol.">
        <title>The Global Catalogue of Microorganisms (GCM) 10K type strain sequencing project: providing services to taxonomists for standard genome sequencing and annotation.</title>
        <authorList>
            <consortium name="The Broad Institute Genomics Platform"/>
            <consortium name="The Broad Institute Genome Sequencing Center for Infectious Disease"/>
            <person name="Wu L."/>
            <person name="Ma J."/>
        </authorList>
    </citation>
    <scope>NUCLEOTIDE SEQUENCE [LARGE SCALE GENOMIC DNA]</scope>
    <source>
        <strain evidence="5">TBRC 1826</strain>
    </source>
</reference>
<evidence type="ECO:0000259" key="2">
    <source>
        <dbReference type="Pfam" id="PF04738"/>
    </source>
</evidence>
<proteinExistence type="predicted"/>
<evidence type="ECO:0000313" key="4">
    <source>
        <dbReference type="EMBL" id="MFC3997330.1"/>
    </source>
</evidence>
<dbReference type="Pfam" id="PF04738">
    <property type="entry name" value="Lant_dehydr_N"/>
    <property type="match status" value="1"/>
</dbReference>
<dbReference type="RefSeq" id="WP_378534212.1">
    <property type="nucleotide sequence ID" value="NZ_JBHSBH010000010.1"/>
</dbReference>
<evidence type="ECO:0000259" key="3">
    <source>
        <dbReference type="Pfam" id="PF14028"/>
    </source>
</evidence>
<accession>A0ABV8FMD9</accession>
<evidence type="ECO:0000256" key="1">
    <source>
        <dbReference type="SAM" id="MobiDB-lite"/>
    </source>
</evidence>
<evidence type="ECO:0000313" key="5">
    <source>
        <dbReference type="Proteomes" id="UP001595847"/>
    </source>
</evidence>
<comment type="caution">
    <text evidence="4">The sequence shown here is derived from an EMBL/GenBank/DDBJ whole genome shotgun (WGS) entry which is preliminary data.</text>
</comment>
<keyword evidence="5" id="KW-1185">Reference proteome</keyword>
<protein>
    <submittedName>
        <fullName evidence="4">Lantibiotic dehydratase</fullName>
    </submittedName>
</protein>
<dbReference type="EMBL" id="JBHSBH010000010">
    <property type="protein sequence ID" value="MFC3997330.1"/>
    <property type="molecule type" value="Genomic_DNA"/>
</dbReference>
<dbReference type="NCBIfam" id="TIGR03891">
    <property type="entry name" value="thiopep_ocin"/>
    <property type="match status" value="1"/>
</dbReference>
<dbReference type="Proteomes" id="UP001595847">
    <property type="component" value="Unassembled WGS sequence"/>
</dbReference>
<gene>
    <name evidence="4" type="ORF">ACFOVU_15475</name>
</gene>
<dbReference type="Pfam" id="PF14028">
    <property type="entry name" value="Lant_dehydr_C"/>
    <property type="match status" value="1"/>
</dbReference>
<dbReference type="InterPro" id="IPR023809">
    <property type="entry name" value="Thiopep_bacteriocin_synth_dom"/>
</dbReference>
<sequence>MNRDQAAYQPHGIFLLRAPALPTRPLLELLRSLPARQPEAGDAGHWADGYTEGLLKLWARPEVAAAIRSVSPDLAAAVDRLDDLSARDRRRAAMSLGRYLNRMSVRATPLDLVAGVAGGAFGDAAPVRLAATAIGHARARPDMGWAMHLSQALARDTAHPADLRVRLNDLLYEARGRVWLATADGYGTTESRTSRARNGRPLLAREHRAVSIRLTGPVRTVLDHARTPATLSDLRAHLRAAYPDVAAERVDALLRNMLDLDILLTAARPGILTGGDAPSLPEAGRPETAAVLASVATAIGDFNAGRLGPDEVRAGVEAPARAAAPGYDGPVLQIDAALDTAAPPVLPPETARLAQDAVAALARVTADAYPVALSEYADAFTERYGHRARVPVAEVLSEESGLGPPPGYLQPQRSYPLRVRAVEPPSAAARDAVLGRLVSTALARRSRGVHLEDARLTELAAASAGGDDTRPSLPTLDLCLQFSPPGPGRDRWRAVVTGTGVARGGRTFGRFHDLLDPATQASLRDLAAAEERAEPDAITVELTYLPAEARAANVSTRPALHDWELPVNVAPSRPRERVIALSDVLLEVAGGRLRLRSRTHGRPLNVVQGSLLSPGRAPNICRFLLQVSAARTRPVAAFDWGGLADTMPFLPRVERGDVVLRRARWRLREADLAAGAAEDPLRFAEAVRAWAETWMAPEALYCVQSDNAILLDLASAPSLAELRSELRRSPDSGVLLEEALPGPEDGFLRDAAGEPYVAEVVVPFVSTAATATRVPAAAPADAAAGAPAAGASRPRDRVLPTGDRALPTGERVGPVGGDWVFAKLYAEPEAHDALLTEDLAALTAALRERRGVAGPFFIRYIDSAPHLRVRFRVPDAALRREVLGDVAEWAHGLTAQGKVTDAAFASYLREVDRYGGPGLIGDAEEWFRQDSAAATLLLRGLRAEPGADRTGMAAVGLERLGRALLPDPEERRRLARSAVRTEAGGDAYRSAKRALWADLTGTGGGAPILDAAEAIWRPAAERFMGRLGELERSGELWSGRTEIVRSLLHMHCNRMGLSRTEEEAAHGMWRRLLDRIAHTPGSDGAGPR</sequence>
<dbReference type="InterPro" id="IPR006827">
    <property type="entry name" value="Lant_deHydtase_N"/>
</dbReference>